<feature type="non-terminal residue" evidence="2">
    <location>
        <position position="1"/>
    </location>
</feature>
<dbReference type="InterPro" id="IPR029787">
    <property type="entry name" value="Nucleotide_cyclase"/>
</dbReference>
<evidence type="ECO:0000313" key="2">
    <source>
        <dbReference type="EMBL" id="MBR0674530.1"/>
    </source>
</evidence>
<feature type="domain" description="GGDEF" evidence="1">
    <location>
        <begin position="1"/>
        <end position="51"/>
    </location>
</feature>
<keyword evidence="3" id="KW-1185">Reference proteome</keyword>
<name>A0A9X9X551_9PROT</name>
<reference evidence="2" key="1">
    <citation type="submission" date="2020-01" db="EMBL/GenBank/DDBJ databases">
        <authorList>
            <person name="Rat A."/>
        </authorList>
    </citation>
    <scope>NUCLEOTIDE SEQUENCE</scope>
    <source>
        <strain evidence="2">LMG 31231</strain>
    </source>
</reference>
<dbReference type="Gene3D" id="3.30.70.270">
    <property type="match status" value="1"/>
</dbReference>
<sequence length="53" mass="5547">LPPGRAPRFSLGIAAWDPATGESAKRLLARADAALYDAKRNGRGGWRLAEGAA</sequence>
<proteinExistence type="predicted"/>
<protein>
    <submittedName>
        <fullName evidence="2">Diguanylate cyclase</fullName>
    </submittedName>
</protein>
<dbReference type="Proteomes" id="UP001138751">
    <property type="component" value="Unassembled WGS sequence"/>
</dbReference>
<reference evidence="2" key="2">
    <citation type="journal article" date="2021" name="Syst. Appl. Microbiol.">
        <title>Roseomonas hellenica sp. nov., isolated from roots of wild-growing Alkanna tinctoria.</title>
        <authorList>
            <person name="Rat A."/>
            <person name="Naranjo H.D."/>
            <person name="Lebbe L."/>
            <person name="Cnockaert M."/>
            <person name="Krigas N."/>
            <person name="Grigoriadou K."/>
            <person name="Maloupa E."/>
            <person name="Willems A."/>
        </authorList>
    </citation>
    <scope>NUCLEOTIDE SEQUENCE</scope>
    <source>
        <strain evidence="2">LMG 31231</strain>
    </source>
</reference>
<dbReference type="PROSITE" id="PS50887">
    <property type="entry name" value="GGDEF"/>
    <property type="match status" value="1"/>
</dbReference>
<accession>A0A9X9X551</accession>
<dbReference type="InterPro" id="IPR043128">
    <property type="entry name" value="Rev_trsase/Diguanyl_cyclase"/>
</dbReference>
<gene>
    <name evidence="2" type="ORF">GXW76_25420</name>
</gene>
<dbReference type="EMBL" id="JAAEDM010000200">
    <property type="protein sequence ID" value="MBR0674530.1"/>
    <property type="molecule type" value="Genomic_DNA"/>
</dbReference>
<dbReference type="AlphaFoldDB" id="A0A9X9X551"/>
<dbReference type="InterPro" id="IPR000160">
    <property type="entry name" value="GGDEF_dom"/>
</dbReference>
<dbReference type="SUPFAM" id="SSF55073">
    <property type="entry name" value="Nucleotide cyclase"/>
    <property type="match status" value="1"/>
</dbReference>
<evidence type="ECO:0000259" key="1">
    <source>
        <dbReference type="PROSITE" id="PS50887"/>
    </source>
</evidence>
<comment type="caution">
    <text evidence="2">The sequence shown here is derived from an EMBL/GenBank/DDBJ whole genome shotgun (WGS) entry which is preliminary data.</text>
</comment>
<organism evidence="2 3">
    <name type="scientific">Neoroseomonas soli</name>
    <dbReference type="NCBI Taxonomy" id="1081025"/>
    <lineage>
        <taxon>Bacteria</taxon>
        <taxon>Pseudomonadati</taxon>
        <taxon>Pseudomonadota</taxon>
        <taxon>Alphaproteobacteria</taxon>
        <taxon>Acetobacterales</taxon>
        <taxon>Acetobacteraceae</taxon>
        <taxon>Neoroseomonas</taxon>
    </lineage>
</organism>
<evidence type="ECO:0000313" key="3">
    <source>
        <dbReference type="Proteomes" id="UP001138751"/>
    </source>
</evidence>
<dbReference type="Pfam" id="PF00990">
    <property type="entry name" value="GGDEF"/>
    <property type="match status" value="1"/>
</dbReference>